<dbReference type="RefSeq" id="WP_332520523.1">
    <property type="nucleotide sequence ID" value="NZ_JANRHA010000013.1"/>
</dbReference>
<dbReference type="EMBL" id="JANRHA010000013">
    <property type="protein sequence ID" value="MDG3016389.1"/>
    <property type="molecule type" value="Genomic_DNA"/>
</dbReference>
<protein>
    <submittedName>
        <fullName evidence="2">DUF2254 domain-containing protein</fullName>
    </submittedName>
</protein>
<keyword evidence="1" id="KW-1133">Transmembrane helix</keyword>
<dbReference type="AlphaFoldDB" id="A0A9X4M219"/>
<sequence>MTGKRRRRGHENGGGAGRYLLRNRPEVQALRRRRRFHTSIITAAYICVGAGLAVGVVDIGRGPMVAAAPVVQLLGAVAGGLLTLIGIVISLLFLVIQFTVTAQSPRLNLFRDNLLVAHLFGFLLGVLVNAVVAAALVVGRQTVSLVVPALVITLVVAGLVLLRAVQVTAIRAVQLAPILEDVAARGREVVDALYVRPVGAARPPQLQPESDLCREVRWERRTTRLRQVDFPELLSRLAVEDAHARLLVAPGELLREGAVFLRIYGASDRAPLEGMAELFEVGRERTFDQDPTFAFRLLNDIALRALSPAVNDPYSAIQAIDEIESLLRALAVRDLGVGVLQDENLVARLVFEPPTWDDYLHSAVDELFDVVDAARSVRQRLEELLEHIRTIAPESRWEAIDVRRAELDEIGGTTRTAGS</sequence>
<evidence type="ECO:0000313" key="2">
    <source>
        <dbReference type="EMBL" id="MDG3016389.1"/>
    </source>
</evidence>
<keyword evidence="1" id="KW-0472">Membrane</keyword>
<dbReference type="Pfam" id="PF10011">
    <property type="entry name" value="DUF2254"/>
    <property type="match status" value="1"/>
</dbReference>
<dbReference type="Proteomes" id="UP001152755">
    <property type="component" value="Unassembled WGS sequence"/>
</dbReference>
<feature type="transmembrane region" description="Helical" evidence="1">
    <location>
        <begin position="143"/>
        <end position="162"/>
    </location>
</feature>
<keyword evidence="1" id="KW-0812">Transmembrane</keyword>
<dbReference type="InterPro" id="IPR018723">
    <property type="entry name" value="DUF2254_membrane"/>
</dbReference>
<keyword evidence="3" id="KW-1185">Reference proteome</keyword>
<proteinExistence type="predicted"/>
<comment type="caution">
    <text evidence="2">The sequence shown here is derived from an EMBL/GenBank/DDBJ whole genome shotgun (WGS) entry which is preliminary data.</text>
</comment>
<evidence type="ECO:0000256" key="1">
    <source>
        <dbReference type="SAM" id="Phobius"/>
    </source>
</evidence>
<feature type="transmembrane region" description="Helical" evidence="1">
    <location>
        <begin position="40"/>
        <end position="57"/>
    </location>
</feature>
<evidence type="ECO:0000313" key="3">
    <source>
        <dbReference type="Proteomes" id="UP001152755"/>
    </source>
</evidence>
<name>A0A9X4M219_9ACTN</name>
<reference evidence="2" key="1">
    <citation type="submission" date="2022-08" db="EMBL/GenBank/DDBJ databases">
        <title>Genome analysis of Corynebacteriales strain.</title>
        <authorList>
            <person name="Lee S.D."/>
        </authorList>
    </citation>
    <scope>NUCLEOTIDE SEQUENCE</scope>
    <source>
        <strain evidence="2">D3-21</strain>
    </source>
</reference>
<accession>A0A9X4M219</accession>
<feature type="transmembrane region" description="Helical" evidence="1">
    <location>
        <begin position="77"/>
        <end position="102"/>
    </location>
</feature>
<organism evidence="2 3">
    <name type="scientific">Speluncibacter jeojiensis</name>
    <dbReference type="NCBI Taxonomy" id="2710754"/>
    <lineage>
        <taxon>Bacteria</taxon>
        <taxon>Bacillati</taxon>
        <taxon>Actinomycetota</taxon>
        <taxon>Actinomycetes</taxon>
        <taxon>Mycobacteriales</taxon>
        <taxon>Speluncibacteraceae</taxon>
        <taxon>Speluncibacter</taxon>
    </lineage>
</organism>
<feature type="transmembrane region" description="Helical" evidence="1">
    <location>
        <begin position="114"/>
        <end position="137"/>
    </location>
</feature>
<gene>
    <name evidence="2" type="ORF">NVS88_17680</name>
</gene>